<evidence type="ECO:0008006" key="4">
    <source>
        <dbReference type="Google" id="ProtNLM"/>
    </source>
</evidence>
<keyword evidence="1" id="KW-0472">Membrane</keyword>
<evidence type="ECO:0000313" key="2">
    <source>
        <dbReference type="EMBL" id="RKD73612.1"/>
    </source>
</evidence>
<keyword evidence="1" id="KW-1133">Transmembrane helix</keyword>
<sequence>MNVAVVLIILIGIAATGITLGLTKVTDEEDKKYDAGQSTSNMLVLYIIILPVLVILVGIAASLAVFS</sequence>
<dbReference type="Proteomes" id="UP000285120">
    <property type="component" value="Unassembled WGS sequence"/>
</dbReference>
<reference evidence="2 3" key="1">
    <citation type="submission" date="2018-09" db="EMBL/GenBank/DDBJ databases">
        <title>Genomic Encyclopedia of Archaeal and Bacterial Type Strains, Phase II (KMG-II): from individual species to whole genera.</title>
        <authorList>
            <person name="Goeker M."/>
        </authorList>
    </citation>
    <scope>NUCLEOTIDE SEQUENCE [LARGE SCALE GENOMIC DNA]</scope>
    <source>
        <strain evidence="2 3">DSM 17008</strain>
    </source>
</reference>
<gene>
    <name evidence="2" type="ORF">ATL39_1914</name>
</gene>
<dbReference type="EMBL" id="RAPK01000008">
    <property type="protein sequence ID" value="RKD73612.1"/>
    <property type="molecule type" value="Genomic_DNA"/>
</dbReference>
<keyword evidence="3" id="KW-1185">Reference proteome</keyword>
<keyword evidence="1" id="KW-0812">Transmembrane</keyword>
<evidence type="ECO:0000256" key="1">
    <source>
        <dbReference type="SAM" id="Phobius"/>
    </source>
</evidence>
<dbReference type="AlphaFoldDB" id="A0A419V5B1"/>
<evidence type="ECO:0000313" key="3">
    <source>
        <dbReference type="Proteomes" id="UP000285120"/>
    </source>
</evidence>
<protein>
    <recommendedName>
        <fullName evidence="4">BshB3 potential contributor to bacillithiol synthesis</fullName>
    </recommendedName>
</protein>
<feature type="transmembrane region" description="Helical" evidence="1">
    <location>
        <begin position="43"/>
        <end position="66"/>
    </location>
</feature>
<organism evidence="2 3">
    <name type="scientific">Sinobaca qinghaiensis</name>
    <dbReference type="NCBI Taxonomy" id="342944"/>
    <lineage>
        <taxon>Bacteria</taxon>
        <taxon>Bacillati</taxon>
        <taxon>Bacillota</taxon>
        <taxon>Bacilli</taxon>
        <taxon>Bacillales</taxon>
        <taxon>Sporolactobacillaceae</taxon>
        <taxon>Sinobaca</taxon>
    </lineage>
</organism>
<name>A0A419V5B1_9BACL</name>
<comment type="caution">
    <text evidence="2">The sequence shown here is derived from an EMBL/GenBank/DDBJ whole genome shotgun (WGS) entry which is preliminary data.</text>
</comment>
<proteinExistence type="predicted"/>
<accession>A0A419V5B1</accession>
<dbReference type="RefSeq" id="WP_120193097.1">
    <property type="nucleotide sequence ID" value="NZ_RAPK01000008.1"/>
</dbReference>